<organism evidence="1 2">
    <name type="scientific">Aliivibrio fischeri</name>
    <name type="common">Vibrio fischeri</name>
    <dbReference type="NCBI Taxonomy" id="668"/>
    <lineage>
        <taxon>Bacteria</taxon>
        <taxon>Pseudomonadati</taxon>
        <taxon>Pseudomonadota</taxon>
        <taxon>Gammaproteobacteria</taxon>
        <taxon>Vibrionales</taxon>
        <taxon>Vibrionaceae</taxon>
        <taxon>Aliivibrio</taxon>
    </lineage>
</organism>
<name>A0A510UNG4_ALIFS</name>
<dbReference type="Proteomes" id="UP000321787">
    <property type="component" value="Unassembled WGS sequence"/>
</dbReference>
<sequence>MFNASGGFLFELEIRDYRVKYAAIKPDYSHLICDNLKKTQVHCSYVFSVSLVYFKWIPQKNQL</sequence>
<comment type="caution">
    <text evidence="1">The sequence shown here is derived from an EMBL/GenBank/DDBJ whole genome shotgun (WGS) entry which is preliminary data.</text>
</comment>
<proteinExistence type="predicted"/>
<evidence type="ECO:0000313" key="1">
    <source>
        <dbReference type="EMBL" id="GEK16119.1"/>
    </source>
</evidence>
<evidence type="ECO:0000313" key="2">
    <source>
        <dbReference type="Proteomes" id="UP000321787"/>
    </source>
</evidence>
<accession>A0A510UNG4</accession>
<dbReference type="EMBL" id="BJTZ01000069">
    <property type="protein sequence ID" value="GEK16119.1"/>
    <property type="molecule type" value="Genomic_DNA"/>
</dbReference>
<protein>
    <submittedName>
        <fullName evidence="1">Uncharacterized protein</fullName>
    </submittedName>
</protein>
<reference evidence="1 2" key="1">
    <citation type="submission" date="2019-07" db="EMBL/GenBank/DDBJ databases">
        <title>Whole genome shotgun sequence of Aliivibrio fischeri NBRC 101058.</title>
        <authorList>
            <person name="Hosoyama A."/>
            <person name="Uohara A."/>
            <person name="Ohji S."/>
            <person name="Ichikawa N."/>
        </authorList>
    </citation>
    <scope>NUCLEOTIDE SEQUENCE [LARGE SCALE GENOMIC DNA]</scope>
    <source>
        <strain evidence="1 2">NBRC 101058</strain>
    </source>
</reference>
<gene>
    <name evidence="1" type="ORF">AFI02nite_41550</name>
</gene>
<dbReference type="AlphaFoldDB" id="A0A510UNG4"/>